<dbReference type="Pfam" id="PF05170">
    <property type="entry name" value="AsmA"/>
    <property type="match status" value="1"/>
</dbReference>
<dbReference type="RefSeq" id="WP_282220209.1">
    <property type="nucleotide sequence ID" value="NZ_CP118246.1"/>
</dbReference>
<dbReference type="InterPro" id="IPR052894">
    <property type="entry name" value="AsmA-related"/>
</dbReference>
<accession>A0ABY7YRI9</accession>
<feature type="transmembrane region" description="Helical" evidence="1">
    <location>
        <begin position="6"/>
        <end position="27"/>
    </location>
</feature>
<dbReference type="InterPro" id="IPR007844">
    <property type="entry name" value="AsmA"/>
</dbReference>
<evidence type="ECO:0000259" key="2">
    <source>
        <dbReference type="Pfam" id="PF05170"/>
    </source>
</evidence>
<evidence type="ECO:0000313" key="3">
    <source>
        <dbReference type="EMBL" id="WDR03822.1"/>
    </source>
</evidence>
<keyword evidence="4" id="KW-1185">Reference proteome</keyword>
<evidence type="ECO:0000256" key="1">
    <source>
        <dbReference type="SAM" id="Phobius"/>
    </source>
</evidence>
<feature type="domain" description="AsmA" evidence="2">
    <location>
        <begin position="6"/>
        <end position="120"/>
    </location>
</feature>
<dbReference type="EMBL" id="CP118246">
    <property type="protein sequence ID" value="WDR03822.1"/>
    <property type="molecule type" value="Genomic_DNA"/>
</dbReference>
<sequence length="670" mass="71000">MLNRIYIVIGLLAIMALAAAFIAPRFIQWSDYRDRMEILASGVLGTEVSIRGDIEFSLLPQPRLHFADVIVGDLEEPAATVAQVDAEFSLMDFLRDNYRVTKLVLDGPVVDLKVDESGLFGSGFDINGGTGGNNVDVAQARIVDGSLRLRDERSGEIYAAEAIDGELKLGSIHGPFQFQGTLDYRDQHYSARFNSSVADGDGNNRVSAFVQADAGYSLAADGLLKPGIAPRFEGAITYRQKPPSTDVADEIRGDLVLESKVNISTDRVVLTGYTLQPDENRAGTRLTGAASIQLGARRSFDAVISGGVFALPPRDASEDLASQPYDFVRTLSELPPPIIPPMPGRIGVDLAEIGLRSFALRAVRLDAHTDGRAWAIDQFIAKLPGDTDVRASGTLNAADGKPGFSGQVSLSTERLDAVGQMWRKGGEVNPLFGMHAALSGRLMLAGDALGLSDAIFTLGEVNHSIGIRVGFGRERRLDVTGKFGVLSPGDSAALAALLPDAANSPNFSISFPEGSFGLSSASANIFGLSGTKLVAEGQWSKDRISFNRIVAEDLGGVSLDAAVFARGTLAAPQVWGTGKIGAQSGSAPGLMALYDRLGVGTGIRNKLALSAPAALNFEVDQPDGNQSQTLALNGQARWCEVESARSVGGWSAGCEQGPDRAQWHIGVERS</sequence>
<protein>
    <submittedName>
        <fullName evidence="3">AsmA family protein</fullName>
    </submittedName>
</protein>
<keyword evidence="1" id="KW-0812">Transmembrane</keyword>
<reference evidence="3 4" key="1">
    <citation type="submission" date="2023-02" db="EMBL/GenBank/DDBJ databases">
        <title>Devosia algicola sp. nov., isolated from the phycosphere of marine algae.</title>
        <authorList>
            <person name="Kim J.M."/>
            <person name="Lee J.K."/>
            <person name="Choi B.J."/>
            <person name="Bayburt H."/>
            <person name="Jeon C.O."/>
        </authorList>
    </citation>
    <scope>NUCLEOTIDE SEQUENCE [LARGE SCALE GENOMIC DNA]</scope>
    <source>
        <strain evidence="3 4">G20-9</strain>
    </source>
</reference>
<dbReference type="PANTHER" id="PTHR30441">
    <property type="entry name" value="DUF748 DOMAIN-CONTAINING PROTEIN"/>
    <property type="match status" value="1"/>
</dbReference>
<organism evidence="3 4">
    <name type="scientific">Devosia algicola</name>
    <dbReference type="NCBI Taxonomy" id="3026418"/>
    <lineage>
        <taxon>Bacteria</taxon>
        <taxon>Pseudomonadati</taxon>
        <taxon>Pseudomonadota</taxon>
        <taxon>Alphaproteobacteria</taxon>
        <taxon>Hyphomicrobiales</taxon>
        <taxon>Devosiaceae</taxon>
        <taxon>Devosia</taxon>
    </lineage>
</organism>
<keyword evidence="1" id="KW-0472">Membrane</keyword>
<gene>
    <name evidence="3" type="ORF">PSQ19_07215</name>
</gene>
<name>A0ABY7YRI9_9HYPH</name>
<evidence type="ECO:0000313" key="4">
    <source>
        <dbReference type="Proteomes" id="UP001220530"/>
    </source>
</evidence>
<proteinExistence type="predicted"/>
<dbReference type="Proteomes" id="UP001220530">
    <property type="component" value="Chromosome"/>
</dbReference>
<keyword evidence="1" id="KW-1133">Transmembrane helix</keyword>
<dbReference type="PANTHER" id="PTHR30441:SF4">
    <property type="entry name" value="PROTEIN ASMA"/>
    <property type="match status" value="1"/>
</dbReference>